<accession>A0A1H1Q271</accession>
<dbReference type="AlphaFoldDB" id="A0A1H1Q271"/>
<evidence type="ECO:0000313" key="1">
    <source>
        <dbReference type="EMBL" id="SDS17347.1"/>
    </source>
</evidence>
<keyword evidence="1" id="KW-0418">Kinase</keyword>
<gene>
    <name evidence="1" type="ORF">SAMN04489812_1107</name>
</gene>
<dbReference type="STRING" id="630515.SAMN04489812_1107"/>
<name>A0A1H1Q271_9ACTN</name>
<keyword evidence="1" id="KW-0808">Transferase</keyword>
<reference evidence="1 2" key="1">
    <citation type="submission" date="2016-10" db="EMBL/GenBank/DDBJ databases">
        <authorList>
            <person name="de Groot N.N."/>
        </authorList>
    </citation>
    <scope>NUCLEOTIDE SEQUENCE [LARGE SCALE GENOMIC DNA]</scope>
    <source>
        <strain evidence="1 2">DSM 21800</strain>
    </source>
</reference>
<dbReference type="Gene3D" id="3.40.50.300">
    <property type="entry name" value="P-loop containing nucleotide triphosphate hydrolases"/>
    <property type="match status" value="1"/>
</dbReference>
<dbReference type="InterPro" id="IPR027417">
    <property type="entry name" value="P-loop_NTPase"/>
</dbReference>
<dbReference type="SUPFAM" id="SSF52540">
    <property type="entry name" value="P-loop containing nucleoside triphosphate hydrolases"/>
    <property type="match status" value="1"/>
</dbReference>
<organism evidence="1 2">
    <name type="scientific">Microlunatus soli</name>
    <dbReference type="NCBI Taxonomy" id="630515"/>
    <lineage>
        <taxon>Bacteria</taxon>
        <taxon>Bacillati</taxon>
        <taxon>Actinomycetota</taxon>
        <taxon>Actinomycetes</taxon>
        <taxon>Propionibacteriales</taxon>
        <taxon>Propionibacteriaceae</taxon>
        <taxon>Microlunatus</taxon>
    </lineage>
</organism>
<sequence>MNRRLIVLCGRSFSGKSRTAAWLADALPGVVVSLDEINAERGLWGGDGIPLEEWAHTNEIARHRVGDALDSGHTVIVDDTSSPRFLRDGWRELATSSRSSLALVYVDTPIPVIMERLAANRATPTRGDLTDEVLADHLGSFEPPAADEDAIRVQPNTPRATVLEKINRRLVRDIGPDD</sequence>
<dbReference type="Pfam" id="PF13671">
    <property type="entry name" value="AAA_33"/>
    <property type="match status" value="1"/>
</dbReference>
<dbReference type="Proteomes" id="UP000199103">
    <property type="component" value="Chromosome I"/>
</dbReference>
<dbReference type="GO" id="GO:0016301">
    <property type="term" value="F:kinase activity"/>
    <property type="evidence" value="ECO:0007669"/>
    <property type="project" value="UniProtKB-KW"/>
</dbReference>
<dbReference type="OrthoDB" id="3819922at2"/>
<evidence type="ECO:0000313" key="2">
    <source>
        <dbReference type="Proteomes" id="UP000199103"/>
    </source>
</evidence>
<dbReference type="RefSeq" id="WP_091521109.1">
    <property type="nucleotide sequence ID" value="NZ_LT629772.1"/>
</dbReference>
<dbReference type="EMBL" id="LT629772">
    <property type="protein sequence ID" value="SDS17347.1"/>
    <property type="molecule type" value="Genomic_DNA"/>
</dbReference>
<keyword evidence="2" id="KW-1185">Reference proteome</keyword>
<protein>
    <submittedName>
        <fullName evidence="1">Predicted kinase</fullName>
    </submittedName>
</protein>
<proteinExistence type="predicted"/>